<evidence type="ECO:0000313" key="1">
    <source>
        <dbReference type="EMBL" id="KAK7488851.1"/>
    </source>
</evidence>
<proteinExistence type="predicted"/>
<name>A0ABD0KNW5_9CAEN</name>
<reference evidence="1 2" key="1">
    <citation type="journal article" date="2023" name="Sci. Data">
        <title>Genome assembly of the Korean intertidal mud-creeper Batillaria attramentaria.</title>
        <authorList>
            <person name="Patra A.K."/>
            <person name="Ho P.T."/>
            <person name="Jun S."/>
            <person name="Lee S.J."/>
            <person name="Kim Y."/>
            <person name="Won Y.J."/>
        </authorList>
    </citation>
    <scope>NUCLEOTIDE SEQUENCE [LARGE SCALE GENOMIC DNA]</scope>
    <source>
        <strain evidence="1">Wonlab-2016</strain>
    </source>
</reference>
<dbReference type="AlphaFoldDB" id="A0ABD0KNW5"/>
<dbReference type="EMBL" id="JACVVK020000146">
    <property type="protein sequence ID" value="KAK7488851.1"/>
    <property type="molecule type" value="Genomic_DNA"/>
</dbReference>
<keyword evidence="2" id="KW-1185">Reference proteome</keyword>
<dbReference type="Proteomes" id="UP001519460">
    <property type="component" value="Unassembled WGS sequence"/>
</dbReference>
<protein>
    <submittedName>
        <fullName evidence="1">Uncharacterized protein</fullName>
    </submittedName>
</protein>
<organism evidence="1 2">
    <name type="scientific">Batillaria attramentaria</name>
    <dbReference type="NCBI Taxonomy" id="370345"/>
    <lineage>
        <taxon>Eukaryota</taxon>
        <taxon>Metazoa</taxon>
        <taxon>Spiralia</taxon>
        <taxon>Lophotrochozoa</taxon>
        <taxon>Mollusca</taxon>
        <taxon>Gastropoda</taxon>
        <taxon>Caenogastropoda</taxon>
        <taxon>Sorbeoconcha</taxon>
        <taxon>Cerithioidea</taxon>
        <taxon>Batillariidae</taxon>
        <taxon>Batillaria</taxon>
    </lineage>
</organism>
<accession>A0ABD0KNW5</accession>
<comment type="caution">
    <text evidence="1">The sequence shown here is derived from an EMBL/GenBank/DDBJ whole genome shotgun (WGS) entry which is preliminary data.</text>
</comment>
<gene>
    <name evidence="1" type="ORF">BaRGS_00019986</name>
</gene>
<sequence>MVRVGWQSPVTRLSPDGKEHVYLQILQQEHVVADAFGAGTEKQRQLNFKFTKRKWKSLRQVLYPGTMPVVSERWLLLNVTFRQPV</sequence>
<evidence type="ECO:0000313" key="2">
    <source>
        <dbReference type="Proteomes" id="UP001519460"/>
    </source>
</evidence>